<dbReference type="eggNOG" id="ENOG50348SM">
    <property type="taxonomic scope" value="Bacteria"/>
</dbReference>
<accession>M7MQX0</accession>
<keyword evidence="1" id="KW-0812">Transmembrane</keyword>
<evidence type="ECO:0000313" key="3">
    <source>
        <dbReference type="Proteomes" id="UP000012015"/>
    </source>
</evidence>
<dbReference type="AlphaFoldDB" id="M7MQX0"/>
<feature type="transmembrane region" description="Helical" evidence="1">
    <location>
        <begin position="50"/>
        <end position="70"/>
    </location>
</feature>
<proteinExistence type="predicted"/>
<reference evidence="2 3" key="1">
    <citation type="journal article" date="2013" name="Genome Announc.">
        <title>Draft Genome Sequence of Arthrobacter gangotriensis Strain Lz1yT, Isolated from a Penguin Rookery Soil Sample Collected in Antarctica, near the Indian Station Dakshin Gangotri.</title>
        <authorList>
            <person name="Shivaji S."/>
            <person name="Ara S."/>
            <person name="Bandi S."/>
            <person name="Singh A."/>
            <person name="Kumar Pinnaka A."/>
        </authorList>
    </citation>
    <scope>NUCLEOTIDE SEQUENCE [LARGE SCALE GENOMIC DNA]</scope>
    <source>
        <strain evidence="2 3">Lz1y</strain>
    </source>
</reference>
<sequence length="214" mass="22337">MNEKNADDSVDEPVLNRVCRYCSVQSTASGSFCPNCGKPFGKKTAPSPKILWTVITAVVVVLGVLAIVFFTQQEATKRAADDAHASQVAAASSAAASSSAAGAAASAEVVAAASAAAASEETERAVRNVYVSELEASIEKDAKARVKQGTLTGPIKRVSCTPTGGGSLDDLTSLTTTFECIAVNETNKDKTESGYVFTSTMNWDEATYSWHLGR</sequence>
<comment type="caution">
    <text evidence="2">The sequence shown here is derived from an EMBL/GenBank/DDBJ whole genome shotgun (WGS) entry which is preliminary data.</text>
</comment>
<organism evidence="2 3">
    <name type="scientific">Paeniglutamicibacter gangotriensis Lz1y</name>
    <dbReference type="NCBI Taxonomy" id="1276920"/>
    <lineage>
        <taxon>Bacteria</taxon>
        <taxon>Bacillati</taxon>
        <taxon>Actinomycetota</taxon>
        <taxon>Actinomycetes</taxon>
        <taxon>Micrococcales</taxon>
        <taxon>Micrococcaceae</taxon>
        <taxon>Paeniglutamicibacter</taxon>
    </lineage>
</organism>
<dbReference type="Proteomes" id="UP000012015">
    <property type="component" value="Unassembled WGS sequence"/>
</dbReference>
<keyword evidence="1" id="KW-0472">Membrane</keyword>
<keyword evidence="1" id="KW-1133">Transmembrane helix</keyword>
<name>M7MQX0_9MICC</name>
<evidence type="ECO:0000313" key="2">
    <source>
        <dbReference type="EMBL" id="EMQ97315.1"/>
    </source>
</evidence>
<dbReference type="EMBL" id="AOCK01000011">
    <property type="protein sequence ID" value="EMQ97315.1"/>
    <property type="molecule type" value="Genomic_DNA"/>
</dbReference>
<keyword evidence="3" id="KW-1185">Reference proteome</keyword>
<evidence type="ECO:0000256" key="1">
    <source>
        <dbReference type="SAM" id="Phobius"/>
    </source>
</evidence>
<gene>
    <name evidence="2" type="ORF">ADIAG_03482</name>
</gene>
<dbReference type="STRING" id="1276920.ADIAG_03482"/>
<dbReference type="PATRIC" id="fig|1276920.7.peg.3488"/>
<protein>
    <submittedName>
        <fullName evidence="2">Uncharacterized protein</fullName>
    </submittedName>
</protein>
<dbReference type="RefSeq" id="WP_007272643.1">
    <property type="nucleotide sequence ID" value="NZ_AOCK01000011.1"/>
</dbReference>